<dbReference type="Proteomes" id="UP000595708">
    <property type="component" value="Chromosome"/>
</dbReference>
<feature type="binding site" evidence="5 8">
    <location>
        <begin position="158"/>
        <end position="160"/>
    </location>
    <ligand>
        <name>substrate</name>
    </ligand>
</feature>
<dbReference type="InterPro" id="IPR000544">
    <property type="entry name" value="Octanoyltransferase"/>
</dbReference>
<evidence type="ECO:0000256" key="8">
    <source>
        <dbReference type="PIRSR" id="PIRSR016262-2"/>
    </source>
</evidence>
<name>A0A7R6VYT4_9PROT</name>
<evidence type="ECO:0000313" key="11">
    <source>
        <dbReference type="EMBL" id="BCG49642.1"/>
    </source>
</evidence>
<dbReference type="CDD" id="cd16444">
    <property type="entry name" value="LipB"/>
    <property type="match status" value="1"/>
</dbReference>
<keyword evidence="5" id="KW-0963">Cytoplasm</keyword>
<comment type="miscellaneous">
    <text evidence="5">In the reaction, the free carboxyl group of octanoic acid is attached via an amide linkage to the epsilon-amino group of a specific lysine residue of lipoyl domains of lipoate-dependent enzymes.</text>
</comment>
<feature type="binding site" evidence="5 8">
    <location>
        <begin position="81"/>
        <end position="88"/>
    </location>
    <ligand>
        <name>substrate</name>
    </ligand>
</feature>
<evidence type="ECO:0000256" key="4">
    <source>
        <dbReference type="ARBA" id="ARBA00024732"/>
    </source>
</evidence>
<proteinExistence type="inferred from homology"/>
<dbReference type="PROSITE" id="PS01313">
    <property type="entry name" value="LIPB"/>
    <property type="match status" value="1"/>
</dbReference>
<dbReference type="PIRSF" id="PIRSF016262">
    <property type="entry name" value="LPLase"/>
    <property type="match status" value="1"/>
</dbReference>
<dbReference type="PANTHER" id="PTHR10993:SF7">
    <property type="entry name" value="LIPOYLTRANSFERASE 2, MITOCHONDRIAL-RELATED"/>
    <property type="match status" value="1"/>
</dbReference>
<feature type="binding site" evidence="5 8">
    <location>
        <begin position="172"/>
        <end position="174"/>
    </location>
    <ligand>
        <name>substrate</name>
    </ligand>
</feature>
<comment type="similarity">
    <text evidence="5 6">Belongs to the LipB family.</text>
</comment>
<keyword evidence="12" id="KW-1185">Reference proteome</keyword>
<reference evidence="11 12" key="1">
    <citation type="journal article" date="2020" name="Genome Biol. Evol.">
        <title>Comparative Genomics Underlines Multiple Roles of Profftella, an Obligate Symbiont of Psyllids: Providing Toxins, Vitamins, and Carotenoids.</title>
        <authorList>
            <person name="Nakabachi A."/>
            <person name="Piel J."/>
            <person name="Malenovsky I."/>
            <person name="Hirose Y."/>
        </authorList>
    </citation>
    <scope>NUCLEOTIDE SEQUENCE [LARGE SCALE GENOMIC DNA]</scope>
    <source>
        <strain evidence="11 12">Dco</strain>
    </source>
</reference>
<dbReference type="RefSeq" id="WP_201329638.1">
    <property type="nucleotide sequence ID" value="NZ_AP023215.1"/>
</dbReference>
<evidence type="ECO:0000256" key="1">
    <source>
        <dbReference type="ARBA" id="ARBA00004821"/>
    </source>
</evidence>
<evidence type="ECO:0000259" key="10">
    <source>
        <dbReference type="PROSITE" id="PS51733"/>
    </source>
</evidence>
<dbReference type="KEGG" id="parm:PADco_2220"/>
<dbReference type="SUPFAM" id="SSF55681">
    <property type="entry name" value="Class II aaRS and biotin synthetases"/>
    <property type="match status" value="1"/>
</dbReference>
<gene>
    <name evidence="5 11" type="primary">lipB</name>
    <name evidence="11" type="ORF">PADco_2220</name>
</gene>
<dbReference type="GO" id="GO:0033819">
    <property type="term" value="F:lipoyl(octanoyl) transferase activity"/>
    <property type="evidence" value="ECO:0007669"/>
    <property type="project" value="UniProtKB-EC"/>
</dbReference>
<evidence type="ECO:0000256" key="6">
    <source>
        <dbReference type="PIRNR" id="PIRNR016262"/>
    </source>
</evidence>
<sequence length="222" mass="25128">MFSTSISNIHSDLQIVQRGLEPYLISFNAMLLFNSHRTNYTIDQLWLVEHFPVYTLGLKSNFSHILISKNLNNIPIIRSDRGGEVTYHGPGQAIIYLLIDLRRKYSKNIKIYIKKLIENIEEATILTLSQYNINCKRKKNAPGVYIANGPFSGAKIASIGLKISTKGYVYHGVSINVSMDLEPFNNINPCGYSGLVIVDMKKLGINTTTSKIQHLFIKNFFI</sequence>
<dbReference type="EC" id="2.3.1.181" evidence="5 6"/>
<evidence type="ECO:0000256" key="7">
    <source>
        <dbReference type="PIRSR" id="PIRSR016262-1"/>
    </source>
</evidence>
<comment type="catalytic activity">
    <reaction evidence="5 6">
        <text>octanoyl-[ACP] + L-lysyl-[protein] = N(6)-octanoyl-L-lysyl-[protein] + holo-[ACP] + H(+)</text>
        <dbReference type="Rhea" id="RHEA:17665"/>
        <dbReference type="Rhea" id="RHEA-COMP:9636"/>
        <dbReference type="Rhea" id="RHEA-COMP:9685"/>
        <dbReference type="Rhea" id="RHEA-COMP:9752"/>
        <dbReference type="Rhea" id="RHEA-COMP:9928"/>
        <dbReference type="ChEBI" id="CHEBI:15378"/>
        <dbReference type="ChEBI" id="CHEBI:29969"/>
        <dbReference type="ChEBI" id="CHEBI:64479"/>
        <dbReference type="ChEBI" id="CHEBI:78463"/>
        <dbReference type="ChEBI" id="CHEBI:78809"/>
        <dbReference type="EC" id="2.3.1.181"/>
    </reaction>
</comment>
<dbReference type="GO" id="GO:0009249">
    <property type="term" value="P:protein lipoylation"/>
    <property type="evidence" value="ECO:0007669"/>
    <property type="project" value="InterPro"/>
</dbReference>
<protein>
    <recommendedName>
        <fullName evidence="5 6">Octanoyltransferase</fullName>
        <ecNumber evidence="5 6">2.3.1.181</ecNumber>
    </recommendedName>
    <alternativeName>
        <fullName evidence="5">Lipoate-protein ligase B</fullName>
    </alternativeName>
    <alternativeName>
        <fullName evidence="5">Lipoyl/octanoyl transferase</fullName>
    </alternativeName>
    <alternativeName>
        <fullName evidence="5">Octanoyl-[acyl-carrier-protein]-protein N-octanoyltransferase</fullName>
    </alternativeName>
</protein>
<feature type="active site" description="Acyl-thioester intermediate" evidence="5 7">
    <location>
        <position position="190"/>
    </location>
</feature>
<dbReference type="GO" id="GO:0005737">
    <property type="term" value="C:cytoplasm"/>
    <property type="evidence" value="ECO:0007669"/>
    <property type="project" value="UniProtKB-SubCell"/>
</dbReference>
<evidence type="ECO:0000256" key="2">
    <source>
        <dbReference type="ARBA" id="ARBA00022679"/>
    </source>
</evidence>
<accession>A0A7R6VYT4</accession>
<dbReference type="HAMAP" id="MF_00013">
    <property type="entry name" value="LipB"/>
    <property type="match status" value="1"/>
</dbReference>
<evidence type="ECO:0000313" key="12">
    <source>
        <dbReference type="Proteomes" id="UP000595708"/>
    </source>
</evidence>
<dbReference type="UniPathway" id="UPA00538">
    <property type="reaction ID" value="UER00592"/>
</dbReference>
<comment type="pathway">
    <text evidence="1 5 6">Protein modification; protein lipoylation via endogenous pathway; protein N(6)-(lipoyl)lysine from octanoyl-[acyl-carrier-protein]: step 1/2.</text>
</comment>
<comment type="subcellular location">
    <subcellularLocation>
        <location evidence="5">Cytoplasm</location>
    </subcellularLocation>
</comment>
<organism evidence="11 12">
    <name type="scientific">Candidatus Profftella armatura</name>
    <name type="common">Diaphorina cf. continua</name>
    <dbReference type="NCBI Taxonomy" id="2661583"/>
    <lineage>
        <taxon>Bacteria</taxon>
        <taxon>Pseudomonadati</taxon>
        <taxon>Pseudomonadota</taxon>
        <taxon>Betaproteobacteria</taxon>
        <taxon>Candidatus Profftella</taxon>
    </lineage>
</organism>
<evidence type="ECO:0000256" key="9">
    <source>
        <dbReference type="PIRSR" id="PIRSR016262-3"/>
    </source>
</evidence>
<evidence type="ECO:0000256" key="3">
    <source>
        <dbReference type="ARBA" id="ARBA00023315"/>
    </source>
</evidence>
<dbReference type="PANTHER" id="PTHR10993">
    <property type="entry name" value="OCTANOYLTRANSFERASE"/>
    <property type="match status" value="1"/>
</dbReference>
<comment type="function">
    <text evidence="4 5 6">Catalyzes the transfer of endogenously produced octanoic acid from octanoyl-acyl-carrier-protein onto the lipoyl domains of lipoate-dependent enzymes. Lipoyl-ACP can also act as a substrate although octanoyl-ACP is likely to be the physiological substrate.</text>
</comment>
<dbReference type="EMBL" id="AP023215">
    <property type="protein sequence ID" value="BCG49642.1"/>
    <property type="molecule type" value="Genomic_DNA"/>
</dbReference>
<dbReference type="InterPro" id="IPR045864">
    <property type="entry name" value="aa-tRNA-synth_II/BPL/LPL"/>
</dbReference>
<keyword evidence="2 5" id="KW-0808">Transferase</keyword>
<dbReference type="InterPro" id="IPR020605">
    <property type="entry name" value="Octanoyltransferase_CS"/>
</dbReference>
<feature type="site" description="Lowers pKa of active site Cys" evidence="5 9">
    <location>
        <position position="155"/>
    </location>
</feature>
<dbReference type="NCBIfam" id="TIGR00214">
    <property type="entry name" value="lipB"/>
    <property type="match status" value="1"/>
</dbReference>
<dbReference type="Gene3D" id="3.30.930.10">
    <property type="entry name" value="Bira Bifunctional Protein, Domain 2"/>
    <property type="match status" value="1"/>
</dbReference>
<evidence type="ECO:0000256" key="5">
    <source>
        <dbReference type="HAMAP-Rule" id="MF_00013"/>
    </source>
</evidence>
<keyword evidence="3 5" id="KW-0012">Acyltransferase</keyword>
<dbReference type="Pfam" id="PF21948">
    <property type="entry name" value="LplA-B_cat"/>
    <property type="match status" value="1"/>
</dbReference>
<dbReference type="InterPro" id="IPR004143">
    <property type="entry name" value="BPL_LPL_catalytic"/>
</dbReference>
<dbReference type="AlphaFoldDB" id="A0A7R6VYT4"/>
<feature type="domain" description="BPL/LPL catalytic" evidence="10">
    <location>
        <begin position="39"/>
        <end position="222"/>
    </location>
</feature>
<dbReference type="PROSITE" id="PS51733">
    <property type="entry name" value="BPL_LPL_CATALYTIC"/>
    <property type="match status" value="1"/>
</dbReference>